<gene>
    <name evidence="2" type="ORF">ORI27_26770</name>
</gene>
<protein>
    <recommendedName>
        <fullName evidence="4">Integrase</fullName>
    </recommendedName>
</protein>
<reference evidence="2 3" key="1">
    <citation type="submission" date="2022-11" db="EMBL/GenBank/DDBJ databases">
        <title>Mycobacterium sp. nov.</title>
        <authorList>
            <person name="Papic B."/>
            <person name="Spicic S."/>
            <person name="Duvnjak S."/>
        </authorList>
    </citation>
    <scope>NUCLEOTIDE SEQUENCE [LARGE SCALE GENOMIC DNA]</scope>
    <source>
        <strain evidence="2 3">CVI_P4</strain>
    </source>
</reference>
<keyword evidence="1" id="KW-0812">Transmembrane</keyword>
<dbReference type="EMBL" id="JAPJDO010000036">
    <property type="protein sequence ID" value="MCX2940303.1"/>
    <property type="molecule type" value="Genomic_DNA"/>
</dbReference>
<keyword evidence="1" id="KW-1133">Transmembrane helix</keyword>
<proteinExistence type="predicted"/>
<sequence length="64" mass="6694">MGGGGLGILIECAFHIATVAVIAAWIGHKDATLTMRLYAHSQDDALKLAGAVLDRPFDASRDNG</sequence>
<evidence type="ECO:0008006" key="4">
    <source>
        <dbReference type="Google" id="ProtNLM"/>
    </source>
</evidence>
<keyword evidence="3" id="KW-1185">Reference proteome</keyword>
<dbReference type="Proteomes" id="UP001300745">
    <property type="component" value="Unassembled WGS sequence"/>
</dbReference>
<evidence type="ECO:0000256" key="1">
    <source>
        <dbReference type="SAM" id="Phobius"/>
    </source>
</evidence>
<organism evidence="2 3">
    <name type="scientific">Mycobacterium pinniadriaticum</name>
    <dbReference type="NCBI Taxonomy" id="2994102"/>
    <lineage>
        <taxon>Bacteria</taxon>
        <taxon>Bacillati</taxon>
        <taxon>Actinomycetota</taxon>
        <taxon>Actinomycetes</taxon>
        <taxon>Mycobacteriales</taxon>
        <taxon>Mycobacteriaceae</taxon>
        <taxon>Mycobacterium</taxon>
    </lineage>
</organism>
<dbReference type="RefSeq" id="WP_266000102.1">
    <property type="nucleotide sequence ID" value="NZ_JAPJDN010000036.1"/>
</dbReference>
<evidence type="ECO:0000313" key="3">
    <source>
        <dbReference type="Proteomes" id="UP001300745"/>
    </source>
</evidence>
<accession>A0ABT3SMB3</accession>
<name>A0ABT3SMB3_9MYCO</name>
<feature type="transmembrane region" description="Helical" evidence="1">
    <location>
        <begin position="6"/>
        <end position="26"/>
    </location>
</feature>
<comment type="caution">
    <text evidence="2">The sequence shown here is derived from an EMBL/GenBank/DDBJ whole genome shotgun (WGS) entry which is preliminary data.</text>
</comment>
<keyword evidence="1" id="KW-0472">Membrane</keyword>
<evidence type="ECO:0000313" key="2">
    <source>
        <dbReference type="EMBL" id="MCX2940303.1"/>
    </source>
</evidence>